<evidence type="ECO:0000256" key="1">
    <source>
        <dbReference type="SAM" id="SignalP"/>
    </source>
</evidence>
<dbReference type="PANTHER" id="PTHR23019">
    <property type="entry name" value="NUCLEAR PORE MEMBRANE GLYCOPROTEIN GP210-RELATED"/>
    <property type="match status" value="1"/>
</dbReference>
<dbReference type="InterPro" id="IPR045197">
    <property type="entry name" value="NUP210-like"/>
</dbReference>
<feature type="signal peptide" evidence="1">
    <location>
        <begin position="1"/>
        <end position="24"/>
    </location>
</feature>
<evidence type="ECO:0000313" key="3">
    <source>
        <dbReference type="EMBL" id="AHF24015.1"/>
    </source>
</evidence>
<dbReference type="SUPFAM" id="SSF49373">
    <property type="entry name" value="Invasin/intimin cell-adhesion fragments"/>
    <property type="match status" value="6"/>
</dbReference>
<protein>
    <submittedName>
        <fullName evidence="3">Transglutaminase domain-containing protein</fullName>
    </submittedName>
</protein>
<feature type="domain" description="BIG2" evidence="2">
    <location>
        <begin position="217"/>
        <end position="294"/>
    </location>
</feature>
<dbReference type="AlphaFoldDB" id="W0FM00"/>
<feature type="domain" description="BIG2" evidence="2">
    <location>
        <begin position="470"/>
        <end position="551"/>
    </location>
</feature>
<dbReference type="Gene3D" id="2.60.40.1080">
    <property type="match status" value="6"/>
</dbReference>
<proteinExistence type="predicted"/>
<dbReference type="PANTHER" id="PTHR23019:SF0">
    <property type="entry name" value="NUCLEAR PORE MEMBRANE GLYCOPROTEIN 210"/>
    <property type="match status" value="1"/>
</dbReference>
<evidence type="ECO:0000259" key="2">
    <source>
        <dbReference type="SMART" id="SM00635"/>
    </source>
</evidence>
<dbReference type="SMART" id="SM00635">
    <property type="entry name" value="BID_2"/>
    <property type="match status" value="5"/>
</dbReference>
<organism evidence="3">
    <name type="scientific">uncultured bacterium Contig1756</name>
    <dbReference type="NCBI Taxonomy" id="1393499"/>
    <lineage>
        <taxon>Bacteria</taxon>
        <taxon>environmental samples</taxon>
    </lineage>
</organism>
<feature type="chain" id="PRO_5004789374" evidence="1">
    <location>
        <begin position="25"/>
        <end position="697"/>
    </location>
</feature>
<name>W0FM00_9BACT</name>
<feature type="domain" description="BIG2" evidence="2">
    <location>
        <begin position="24"/>
        <end position="101"/>
    </location>
</feature>
<accession>W0FM00</accession>
<feature type="domain" description="BIG2" evidence="2">
    <location>
        <begin position="301"/>
        <end position="376"/>
    </location>
</feature>
<keyword evidence="1" id="KW-0732">Signal</keyword>
<dbReference type="InterPro" id="IPR003343">
    <property type="entry name" value="Big_2"/>
</dbReference>
<reference evidence="3" key="1">
    <citation type="journal article" date="2013" name="PLoS ONE">
        <title>Metagenomic insights into the carbohydrate-active enzymes carried by the microorganisms adhering to solid digesta in the rumen of cows.</title>
        <authorList>
            <person name="Wang L."/>
            <person name="Hatem A."/>
            <person name="Catalyurek U.V."/>
            <person name="Morrison M."/>
            <person name="Yu Z."/>
        </authorList>
    </citation>
    <scope>NUCLEOTIDE SEQUENCE</scope>
</reference>
<feature type="domain" description="BIG2" evidence="2">
    <location>
        <begin position="384"/>
        <end position="463"/>
    </location>
</feature>
<sequence length="697" mass="74306">MNKKWLACLLALALCLCAAGSALAANVFLFSDKTLTLHEGDTVETELRREGVYAGDGEIEYSSSRPQVADISADGVITAKQQGQATVSASLIRKGKRVGKAQMTVRVVKPVTKVTLNTDGLALFDAMDETVSGLLEEATEYRVIAVAVGTSVTLSATCTPEDAGSRAVTYTTTDAGIARIANGKVLKGMQRGECDLIVASAQDPEVTETYHVLVTQPVKKIQISAPSKSVEAGLTLQLTAECLPESASIKGVTWASKNPGIASVDADGRVTGLKRGNATITATAADGSKATGSFAVTVTQPVTGITFSQQEIPVIVGKTAQAKVTVLPADASDKTVDWSTSDGTIATVKAGKITGLKAGTCTLTCTSRSDPDVSAQATLIVTQPVTSIKCINGKDELSLLTGETIQLEWEVLPEDANVKTLSFRSAHPKIVSVDSSGTVTALSRGTGTIIATSQDGAKRQGSVKVTVIQPVTGVSFQKPLYYVQRGCEETLRAVVEPRNANNQKVRWSSDDESVATVRSNGTSTGCVTGYTNGTATVTATTDDGGFTASTTVRVGNFDAAVMVEDLYVDANNKIRIVLRNMTEDITLDRIYFHIDCYDMGGAPMICNKDGYSTGFDGYYPFEVAPLDRTVHGSFRFQDYVIDEPIGAVILTVTGWRDTESITWKIPETERVPRQWTRLTPDLFFGYHEEDLEDEDDE</sequence>
<dbReference type="InterPro" id="IPR008964">
    <property type="entry name" value="Invasin/intimin_cell_adhesion"/>
</dbReference>
<dbReference type="EMBL" id="KC246782">
    <property type="protein sequence ID" value="AHF24015.1"/>
    <property type="molecule type" value="Genomic_DNA"/>
</dbReference>
<dbReference type="Pfam" id="PF02368">
    <property type="entry name" value="Big_2"/>
    <property type="match status" value="5"/>
</dbReference>